<dbReference type="OrthoDB" id="9762378at2"/>
<protein>
    <submittedName>
        <fullName evidence="2">Methylmalonyl-CoA mutase</fullName>
    </submittedName>
</protein>
<evidence type="ECO:0000259" key="1">
    <source>
        <dbReference type="Pfam" id="PF01642"/>
    </source>
</evidence>
<evidence type="ECO:0000313" key="3">
    <source>
        <dbReference type="Proteomes" id="UP000282211"/>
    </source>
</evidence>
<dbReference type="PANTHER" id="PTHR48101:SF4">
    <property type="entry name" value="METHYLMALONYL-COA MUTASE, MITOCHONDRIAL"/>
    <property type="match status" value="1"/>
</dbReference>
<dbReference type="InterPro" id="IPR016176">
    <property type="entry name" value="Cbl-dep_enz_cat"/>
</dbReference>
<dbReference type="GO" id="GO:0019678">
    <property type="term" value="P:propionate metabolic process, methylmalonyl pathway"/>
    <property type="evidence" value="ECO:0007669"/>
    <property type="project" value="TreeGrafter"/>
</dbReference>
<accession>A0A420WEX6</accession>
<name>A0A420WEX6_9PROT</name>
<dbReference type="AlphaFoldDB" id="A0A420WEX6"/>
<dbReference type="GO" id="GO:0031419">
    <property type="term" value="F:cobalamin binding"/>
    <property type="evidence" value="ECO:0007669"/>
    <property type="project" value="InterPro"/>
</dbReference>
<gene>
    <name evidence="2" type="ORF">DES40_2333</name>
</gene>
<dbReference type="PANTHER" id="PTHR48101">
    <property type="entry name" value="METHYLMALONYL-COA MUTASE, MITOCHONDRIAL-RELATED"/>
    <property type="match status" value="1"/>
</dbReference>
<dbReference type="GO" id="GO:0004494">
    <property type="term" value="F:methylmalonyl-CoA mutase activity"/>
    <property type="evidence" value="ECO:0007669"/>
    <property type="project" value="TreeGrafter"/>
</dbReference>
<feature type="domain" description="Methylmalonyl-CoA mutase alpha/beta chain catalytic" evidence="1">
    <location>
        <begin position="193"/>
        <end position="407"/>
    </location>
</feature>
<dbReference type="RefSeq" id="WP_121102335.1">
    <property type="nucleotide sequence ID" value="NZ_RBII01000002.1"/>
</dbReference>
<dbReference type="GO" id="GO:0005737">
    <property type="term" value="C:cytoplasm"/>
    <property type="evidence" value="ECO:0007669"/>
    <property type="project" value="TreeGrafter"/>
</dbReference>
<sequence length="431" mass="47137">MSDLKLNSEFETPSRQDWETLVKAGLKGLDIDTLVQETDDGLAKGPLSTRADRPDALSFLPPTPSPLLAGRAWHICAPIRDADIAFANKQLLDDLKGGASALDITLGEGAINLRHSADLKRLLEGVHTELVPIRFTFSDVSASKIKEMTRLVLNLDELENCVVNLGLDPVSSSYASETLDEGLFLPISLQTDQLSLLCINAAIVHDAGGSEAQELSYMAASLAYYYRHYGPDIRLSVRLAANQDAHLGIAKIRAARRILNRIAESFGAQSNIPIHSISALRMMQTVDPWTNLLRIMTAGFGAIGGGAEYITLRPFTDADTQSPRNATPFGYRIARNMQIMMMEESHLAQVQDAAYGSYFHERMTEALAQTAWTEFQALESGGGIIEMLTSGIFQKSVQAAKANREAENKPILGVTLHPAENVRPAKFRENT</sequence>
<dbReference type="Gene3D" id="3.20.20.240">
    <property type="entry name" value="Methylmalonyl-CoA mutase"/>
    <property type="match status" value="1"/>
</dbReference>
<evidence type="ECO:0000313" key="2">
    <source>
        <dbReference type="EMBL" id="RKQ69532.1"/>
    </source>
</evidence>
<dbReference type="EMBL" id="RBII01000002">
    <property type="protein sequence ID" value="RKQ69532.1"/>
    <property type="molecule type" value="Genomic_DNA"/>
</dbReference>
<proteinExistence type="predicted"/>
<keyword evidence="3" id="KW-1185">Reference proteome</keyword>
<dbReference type="SUPFAM" id="SSF51703">
    <property type="entry name" value="Cobalamin (vitamin B12)-dependent enzymes"/>
    <property type="match status" value="1"/>
</dbReference>
<comment type="caution">
    <text evidence="2">The sequence shown here is derived from an EMBL/GenBank/DDBJ whole genome shotgun (WGS) entry which is preliminary data.</text>
</comment>
<dbReference type="InterPro" id="IPR006099">
    <property type="entry name" value="MeMalonylCoA_mutase_a/b_cat"/>
</dbReference>
<organism evidence="2 3">
    <name type="scientific">Litorimonas taeanensis</name>
    <dbReference type="NCBI Taxonomy" id="568099"/>
    <lineage>
        <taxon>Bacteria</taxon>
        <taxon>Pseudomonadati</taxon>
        <taxon>Pseudomonadota</taxon>
        <taxon>Alphaproteobacteria</taxon>
        <taxon>Maricaulales</taxon>
        <taxon>Robiginitomaculaceae</taxon>
    </lineage>
</organism>
<reference evidence="2 3" key="1">
    <citation type="submission" date="2018-10" db="EMBL/GenBank/DDBJ databases">
        <title>Genomic Encyclopedia of Type Strains, Phase IV (KMG-IV): sequencing the most valuable type-strain genomes for metagenomic binning, comparative biology and taxonomic classification.</title>
        <authorList>
            <person name="Goeker M."/>
        </authorList>
    </citation>
    <scope>NUCLEOTIDE SEQUENCE [LARGE SCALE GENOMIC DNA]</scope>
    <source>
        <strain evidence="2 3">DSM 22008</strain>
    </source>
</reference>
<dbReference type="Pfam" id="PF01642">
    <property type="entry name" value="MM_CoA_mutase"/>
    <property type="match status" value="1"/>
</dbReference>
<dbReference type="Proteomes" id="UP000282211">
    <property type="component" value="Unassembled WGS sequence"/>
</dbReference>
<dbReference type="InParanoid" id="A0A420WEX6"/>